<dbReference type="Proteomes" id="UP000680750">
    <property type="component" value="Chromosome"/>
</dbReference>
<dbReference type="RefSeq" id="WP_030447804.1">
    <property type="nucleotide sequence ID" value="NZ_AP023354.1"/>
</dbReference>
<dbReference type="KEGG" id="aser:Asera_16360"/>
<dbReference type="InterPro" id="IPR000073">
    <property type="entry name" value="AB_hydrolase_1"/>
</dbReference>
<dbReference type="GO" id="GO:0016020">
    <property type="term" value="C:membrane"/>
    <property type="evidence" value="ECO:0007669"/>
    <property type="project" value="TreeGrafter"/>
</dbReference>
<dbReference type="Pfam" id="PF12697">
    <property type="entry name" value="Abhydrolase_6"/>
    <property type="match status" value="1"/>
</dbReference>
<proteinExistence type="predicted"/>
<gene>
    <name evidence="3" type="ORF">Asera_16360</name>
</gene>
<organism evidence="3 4">
    <name type="scientific">Actinocatenispora sera</name>
    <dbReference type="NCBI Taxonomy" id="390989"/>
    <lineage>
        <taxon>Bacteria</taxon>
        <taxon>Bacillati</taxon>
        <taxon>Actinomycetota</taxon>
        <taxon>Actinomycetes</taxon>
        <taxon>Micromonosporales</taxon>
        <taxon>Micromonosporaceae</taxon>
        <taxon>Actinocatenispora</taxon>
    </lineage>
</organism>
<dbReference type="EMBL" id="AP023354">
    <property type="protein sequence ID" value="BCJ27528.1"/>
    <property type="molecule type" value="Genomic_DNA"/>
</dbReference>
<dbReference type="PANTHER" id="PTHR43798:SF31">
    <property type="entry name" value="AB HYDROLASE SUPERFAMILY PROTEIN YCLE"/>
    <property type="match status" value="1"/>
</dbReference>
<evidence type="ECO:0000313" key="3">
    <source>
        <dbReference type="EMBL" id="BCJ27528.1"/>
    </source>
</evidence>
<dbReference type="InterPro" id="IPR029058">
    <property type="entry name" value="AB_hydrolase_fold"/>
</dbReference>
<protein>
    <submittedName>
        <fullName evidence="3">Alpha/beta hydrolase</fullName>
    </submittedName>
</protein>
<dbReference type="AlphaFoldDB" id="A0A810KZU7"/>
<feature type="domain" description="AB hydrolase-1" evidence="2">
    <location>
        <begin position="22"/>
        <end position="247"/>
    </location>
</feature>
<evidence type="ECO:0000259" key="2">
    <source>
        <dbReference type="Pfam" id="PF12697"/>
    </source>
</evidence>
<evidence type="ECO:0000313" key="4">
    <source>
        <dbReference type="Proteomes" id="UP000680750"/>
    </source>
</evidence>
<dbReference type="Gene3D" id="3.40.50.1820">
    <property type="entry name" value="alpha/beta hydrolase"/>
    <property type="match status" value="1"/>
</dbReference>
<keyword evidence="1 3" id="KW-0378">Hydrolase</keyword>
<dbReference type="PRINTS" id="PR00111">
    <property type="entry name" value="ABHYDROLASE"/>
</dbReference>
<evidence type="ECO:0000256" key="1">
    <source>
        <dbReference type="ARBA" id="ARBA00022801"/>
    </source>
</evidence>
<dbReference type="PANTHER" id="PTHR43798">
    <property type="entry name" value="MONOACYLGLYCEROL LIPASE"/>
    <property type="match status" value="1"/>
</dbReference>
<reference evidence="3" key="1">
    <citation type="submission" date="2020-08" db="EMBL/GenBank/DDBJ databases">
        <title>Whole genome shotgun sequence of Actinocatenispora sera NBRC 101916.</title>
        <authorList>
            <person name="Komaki H."/>
            <person name="Tamura T."/>
        </authorList>
    </citation>
    <scope>NUCLEOTIDE SEQUENCE</scope>
    <source>
        <strain evidence="3">NBRC 101916</strain>
    </source>
</reference>
<dbReference type="SUPFAM" id="SSF53474">
    <property type="entry name" value="alpha/beta-Hydrolases"/>
    <property type="match status" value="1"/>
</dbReference>
<sequence>MPHLTVDDTTIYYEDAGTGAPILFLHGWGTSGRVWGAQVPEFAADHRVVVPDWRGCGRSGRPATGNDIAGVVGDLIELIGALGLTRPIVVGSSMGGAFATELALRRPDLVGGVVSVDSPGYWPAQGMDLPAIMSAIRGDRAGFIASWVPHWYAPGTSPALIDWTVRQILDSGTFADGQFAQFSTYDPRPVLPDLQVRIHYLHGELDAETPVAVARECAACTPGATVTVIPGAGHLPHQERPAEFNAALRVVLDPMLATV</sequence>
<dbReference type="OrthoDB" id="3396704at2"/>
<dbReference type="GO" id="GO:0016787">
    <property type="term" value="F:hydrolase activity"/>
    <property type="evidence" value="ECO:0007669"/>
    <property type="project" value="UniProtKB-KW"/>
</dbReference>
<dbReference type="InterPro" id="IPR050266">
    <property type="entry name" value="AB_hydrolase_sf"/>
</dbReference>
<keyword evidence="4" id="KW-1185">Reference proteome</keyword>
<accession>A0A810KZU7</accession>
<name>A0A810KZU7_9ACTN</name>